<dbReference type="EMBL" id="JALJOS010000005">
    <property type="protein sequence ID" value="KAK9839046.1"/>
    <property type="molecule type" value="Genomic_DNA"/>
</dbReference>
<feature type="domain" description="Oligopeptidase A N-terminal" evidence="11">
    <location>
        <begin position="44"/>
        <end position="166"/>
    </location>
</feature>
<dbReference type="Gene3D" id="1.10.1370.10">
    <property type="entry name" value="Neurolysin, domain 3"/>
    <property type="match status" value="1"/>
</dbReference>
<evidence type="ECO:0000256" key="1">
    <source>
        <dbReference type="ARBA" id="ARBA00006040"/>
    </source>
</evidence>
<keyword evidence="4 9" id="KW-0378">Hydrolase</keyword>
<dbReference type="GO" id="GO:0005829">
    <property type="term" value="C:cytosol"/>
    <property type="evidence" value="ECO:0007669"/>
    <property type="project" value="UniProtKB-ARBA"/>
</dbReference>
<dbReference type="InterPro" id="IPR024079">
    <property type="entry name" value="MetalloPept_cat_dom_sf"/>
</dbReference>
<dbReference type="InterPro" id="IPR045666">
    <property type="entry name" value="OpdA_N"/>
</dbReference>
<evidence type="ECO:0000256" key="8">
    <source>
        <dbReference type="ARBA" id="ARBA00026100"/>
    </source>
</evidence>
<dbReference type="GO" id="GO:0006518">
    <property type="term" value="P:peptide metabolic process"/>
    <property type="evidence" value="ECO:0007669"/>
    <property type="project" value="TreeGrafter"/>
</dbReference>
<dbReference type="GO" id="GO:0006508">
    <property type="term" value="P:proteolysis"/>
    <property type="evidence" value="ECO:0007669"/>
    <property type="project" value="UniProtKB-KW"/>
</dbReference>
<keyword evidence="3 9" id="KW-0479">Metal-binding</keyword>
<proteinExistence type="inferred from homology"/>
<evidence type="ECO:0000256" key="3">
    <source>
        <dbReference type="ARBA" id="ARBA00022723"/>
    </source>
</evidence>
<comment type="cofactor">
    <cofactor evidence="9">
        <name>Zn(2+)</name>
        <dbReference type="ChEBI" id="CHEBI:29105"/>
    </cofactor>
    <text evidence="9">Binds 1 zinc ion.</text>
</comment>
<evidence type="ECO:0000259" key="11">
    <source>
        <dbReference type="Pfam" id="PF19310"/>
    </source>
</evidence>
<keyword evidence="13" id="KW-1185">Reference proteome</keyword>
<dbReference type="CDD" id="cd06456">
    <property type="entry name" value="M3A_DCP"/>
    <property type="match status" value="1"/>
</dbReference>
<evidence type="ECO:0000256" key="7">
    <source>
        <dbReference type="ARBA" id="ARBA00024603"/>
    </source>
</evidence>
<dbReference type="Proteomes" id="UP001438707">
    <property type="component" value="Unassembled WGS sequence"/>
</dbReference>
<dbReference type="GO" id="GO:0046872">
    <property type="term" value="F:metal ion binding"/>
    <property type="evidence" value="ECO:0007669"/>
    <property type="project" value="UniProtKB-UniRule"/>
</dbReference>
<evidence type="ECO:0000256" key="9">
    <source>
        <dbReference type="RuleBase" id="RU003435"/>
    </source>
</evidence>
<dbReference type="AlphaFoldDB" id="A0AAW1S069"/>
<dbReference type="InterPro" id="IPR001567">
    <property type="entry name" value="Pept_M3A_M3B_dom"/>
</dbReference>
<evidence type="ECO:0000256" key="4">
    <source>
        <dbReference type="ARBA" id="ARBA00022801"/>
    </source>
</evidence>
<reference evidence="12 13" key="1">
    <citation type="journal article" date="2024" name="Nat. Commun.">
        <title>Phylogenomics reveals the evolutionary origins of lichenization in chlorophyte algae.</title>
        <authorList>
            <person name="Puginier C."/>
            <person name="Libourel C."/>
            <person name="Otte J."/>
            <person name="Skaloud P."/>
            <person name="Haon M."/>
            <person name="Grisel S."/>
            <person name="Petersen M."/>
            <person name="Berrin J.G."/>
            <person name="Delaux P.M."/>
            <person name="Dal Grande F."/>
            <person name="Keller J."/>
        </authorList>
    </citation>
    <scope>NUCLEOTIDE SEQUENCE [LARGE SCALE GENOMIC DNA]</scope>
    <source>
        <strain evidence="12 13">SAG 2145</strain>
    </source>
</reference>
<dbReference type="InterPro" id="IPR024077">
    <property type="entry name" value="Neurolysin/TOP_dom2"/>
</dbReference>
<keyword evidence="6 9" id="KW-0482">Metalloprotease</keyword>
<evidence type="ECO:0000256" key="6">
    <source>
        <dbReference type="ARBA" id="ARBA00023049"/>
    </source>
</evidence>
<dbReference type="InterPro" id="IPR045090">
    <property type="entry name" value="Pept_M3A_M3B"/>
</dbReference>
<evidence type="ECO:0000259" key="10">
    <source>
        <dbReference type="Pfam" id="PF01432"/>
    </source>
</evidence>
<evidence type="ECO:0000256" key="2">
    <source>
        <dbReference type="ARBA" id="ARBA00022670"/>
    </source>
</evidence>
<dbReference type="Pfam" id="PF01432">
    <property type="entry name" value="Peptidase_M3"/>
    <property type="match status" value="1"/>
</dbReference>
<evidence type="ECO:0000313" key="12">
    <source>
        <dbReference type="EMBL" id="KAK9839046.1"/>
    </source>
</evidence>
<keyword evidence="5 9" id="KW-0862">Zinc</keyword>
<dbReference type="GO" id="GO:0004222">
    <property type="term" value="F:metalloendopeptidase activity"/>
    <property type="evidence" value="ECO:0007669"/>
    <property type="project" value="UniProtKB-EC"/>
</dbReference>
<dbReference type="SUPFAM" id="SSF55486">
    <property type="entry name" value="Metalloproteases ('zincins'), catalytic domain"/>
    <property type="match status" value="1"/>
</dbReference>
<comment type="caution">
    <text evidence="12">The sequence shown here is derived from an EMBL/GenBank/DDBJ whole genome shotgun (WGS) entry which is preliminary data.</text>
</comment>
<dbReference type="Gene3D" id="3.40.390.10">
    <property type="entry name" value="Collagenase (Catalytic Domain)"/>
    <property type="match status" value="1"/>
</dbReference>
<sequence>MKAVADTAAPAPVADEGSVTNPILQAEAFPLFDVVDASHVRPAIQQILQETNKQIDELEASARPSWEALVEPLERLGDRLERAWGTVNHLKAVKDNKELREAVEEVQPEVVAVSLRLSQSKPVYEAFQSLKEGSSWSKLTEAQQRIVDKNLREFTLGGVALEGAERERFNEIKKELSKLSTKFSNNVLDATKAFKKLITEKALVDGLPESALGLAAQQAKAAGHETATSEAGPWLITLDFPSYFPVMSHAKDRSLREEVYRASLTKASSGELDNGPIINKILSLRQETAKLLGFQNYGQVSMASKMADLDKADALLEELRAASFKPAQEELEEVRSFAASKGFTEELKHWDMTFWAERLREAKYDITDEELRPFFALPSVLEGLFKLVENLFGIQVEAADGQVPVWNKDVRYFCIKQDGKPHAYCYFDPYSRPAEKRGGAWMDEVVGRSKLMALPGEDIRLPVAHMVCNQTPPVGDKPSLMTFREVETLFHEFGHALQHMLTTQSEGMVAGIRGIEWDAVELPSQFMENWVYNRAVLYSFAKHFETGEPLPEEIYQKLLAARTYRSGSMTLRQVHFASVDIELHARYQPGGKESVFDVDRRIAQKTAVLPPLPEDRFLCSFSHIFAGGYSCGYYSYKWAEVLSADAFSAFEEAGVDDLSAVQKVGRRFRDTVLAFGGGRFPGEVFKDFRGREPSTEPLLRHSSLIPVAA</sequence>
<gene>
    <name evidence="12" type="ORF">WJX74_008407</name>
</gene>
<dbReference type="Pfam" id="PF19310">
    <property type="entry name" value="TOP_N"/>
    <property type="match status" value="1"/>
</dbReference>
<comment type="similarity">
    <text evidence="1 9">Belongs to the peptidase M3 family.</text>
</comment>
<dbReference type="PANTHER" id="PTHR11804:SF83">
    <property type="entry name" value="LD37516P"/>
    <property type="match status" value="1"/>
</dbReference>
<evidence type="ECO:0000313" key="13">
    <source>
        <dbReference type="Proteomes" id="UP001438707"/>
    </source>
</evidence>
<dbReference type="EC" id="3.4.24.70" evidence="8"/>
<dbReference type="PANTHER" id="PTHR11804">
    <property type="entry name" value="PROTEASE M3 THIMET OLIGOPEPTIDASE-RELATED"/>
    <property type="match status" value="1"/>
</dbReference>
<dbReference type="Gene3D" id="1.10.1370.40">
    <property type="match status" value="1"/>
</dbReference>
<dbReference type="InterPro" id="IPR034005">
    <property type="entry name" value="M3A_DCP"/>
</dbReference>
<comment type="catalytic activity">
    <reaction evidence="7">
        <text>Hydrolysis of oligopeptides, with broad specificity. Gly or Ala commonly occur as P1 or P1' residues, but more distant residues are also important, as is shown by the fact that Z-Gly-Pro-Gly-|-Gly-Pro-Ala is cleaved, but not Z-(Gly)(5).</text>
        <dbReference type="EC" id="3.4.24.70"/>
    </reaction>
</comment>
<accession>A0AAW1S069</accession>
<organism evidence="12 13">
    <name type="scientific">Apatococcus lobatus</name>
    <dbReference type="NCBI Taxonomy" id="904363"/>
    <lineage>
        <taxon>Eukaryota</taxon>
        <taxon>Viridiplantae</taxon>
        <taxon>Chlorophyta</taxon>
        <taxon>core chlorophytes</taxon>
        <taxon>Trebouxiophyceae</taxon>
        <taxon>Chlorellales</taxon>
        <taxon>Chlorellaceae</taxon>
        <taxon>Apatococcus</taxon>
    </lineage>
</organism>
<protein>
    <recommendedName>
        <fullName evidence="8">oligopeptidase A</fullName>
        <ecNumber evidence="8">3.4.24.70</ecNumber>
    </recommendedName>
</protein>
<keyword evidence="2 9" id="KW-0645">Protease</keyword>
<name>A0AAW1S069_9CHLO</name>
<dbReference type="FunFam" id="1.10.1370.40:FF:000005">
    <property type="entry name" value="Organellar oligopeptidase A, chloroplastic/mitochondrial"/>
    <property type="match status" value="1"/>
</dbReference>
<dbReference type="FunFam" id="3.40.390.10:FF:000009">
    <property type="entry name" value="Oligopeptidase A"/>
    <property type="match status" value="1"/>
</dbReference>
<evidence type="ECO:0000256" key="5">
    <source>
        <dbReference type="ARBA" id="ARBA00022833"/>
    </source>
</evidence>
<feature type="domain" description="Peptidase M3A/M3B catalytic" evidence="10">
    <location>
        <begin position="246"/>
        <end position="702"/>
    </location>
</feature>